<keyword evidence="3" id="KW-0548">Nucleotidyltransferase</keyword>
<reference evidence="3" key="2">
    <citation type="submission" date="2022-01" db="EMBL/GenBank/DDBJ databases">
        <authorList>
            <person name="Yamashiro T."/>
            <person name="Shiraishi A."/>
            <person name="Satake H."/>
            <person name="Nakayama K."/>
        </authorList>
    </citation>
    <scope>NUCLEOTIDE SEQUENCE</scope>
</reference>
<dbReference type="Proteomes" id="UP001151760">
    <property type="component" value="Unassembled WGS sequence"/>
</dbReference>
<dbReference type="PANTHER" id="PTHR33116">
    <property type="entry name" value="REVERSE TRANSCRIPTASE ZINC-BINDING DOMAIN-CONTAINING PROTEIN-RELATED-RELATED"/>
    <property type="match status" value="1"/>
</dbReference>
<dbReference type="Pfam" id="PF00078">
    <property type="entry name" value="RVT_1"/>
    <property type="match status" value="1"/>
</dbReference>
<dbReference type="EMBL" id="BQNB010020382">
    <property type="protein sequence ID" value="GJT95382.1"/>
    <property type="molecule type" value="Genomic_DNA"/>
</dbReference>
<dbReference type="InterPro" id="IPR000477">
    <property type="entry name" value="RT_dom"/>
</dbReference>
<gene>
    <name evidence="3" type="ORF">Tco_1090900</name>
</gene>
<keyword evidence="4" id="KW-1185">Reference proteome</keyword>
<evidence type="ECO:0000313" key="3">
    <source>
        <dbReference type="EMBL" id="GJT95382.1"/>
    </source>
</evidence>
<feature type="region of interest" description="Disordered" evidence="1">
    <location>
        <begin position="492"/>
        <end position="541"/>
    </location>
</feature>
<comment type="caution">
    <text evidence="3">The sequence shown here is derived from an EMBL/GenBank/DDBJ whole genome shotgun (WGS) entry which is preliminary data.</text>
</comment>
<reference evidence="3" key="1">
    <citation type="journal article" date="2022" name="Int. J. Mol. Sci.">
        <title>Draft Genome of Tanacetum Coccineum: Genomic Comparison of Closely Related Tanacetum-Family Plants.</title>
        <authorList>
            <person name="Yamashiro T."/>
            <person name="Shiraishi A."/>
            <person name="Nakayama K."/>
            <person name="Satake H."/>
        </authorList>
    </citation>
    <scope>NUCLEOTIDE SEQUENCE</scope>
</reference>
<feature type="compositionally biased region" description="Polar residues" evidence="1">
    <location>
        <begin position="466"/>
        <end position="482"/>
    </location>
</feature>
<accession>A0ABQ5I7F5</accession>
<protein>
    <submittedName>
        <fullName evidence="3">RNA-directed DNA polymerase, eukaryota, reverse transcriptase zinc-binding domain protein</fullName>
    </submittedName>
</protein>
<dbReference type="SUPFAM" id="SSF56672">
    <property type="entry name" value="DNA/RNA polymerases"/>
    <property type="match status" value="1"/>
</dbReference>
<name>A0ABQ5I7F5_9ASTR</name>
<organism evidence="3 4">
    <name type="scientific">Tanacetum coccineum</name>
    <dbReference type="NCBI Taxonomy" id="301880"/>
    <lineage>
        <taxon>Eukaryota</taxon>
        <taxon>Viridiplantae</taxon>
        <taxon>Streptophyta</taxon>
        <taxon>Embryophyta</taxon>
        <taxon>Tracheophyta</taxon>
        <taxon>Spermatophyta</taxon>
        <taxon>Magnoliopsida</taxon>
        <taxon>eudicotyledons</taxon>
        <taxon>Gunneridae</taxon>
        <taxon>Pentapetalae</taxon>
        <taxon>asterids</taxon>
        <taxon>campanulids</taxon>
        <taxon>Asterales</taxon>
        <taxon>Asteraceae</taxon>
        <taxon>Asteroideae</taxon>
        <taxon>Anthemideae</taxon>
        <taxon>Anthemidinae</taxon>
        <taxon>Tanacetum</taxon>
    </lineage>
</organism>
<keyword evidence="3" id="KW-0808">Transferase</keyword>
<keyword evidence="3" id="KW-0695">RNA-directed DNA polymerase</keyword>
<evidence type="ECO:0000313" key="4">
    <source>
        <dbReference type="Proteomes" id="UP001151760"/>
    </source>
</evidence>
<dbReference type="PANTHER" id="PTHR33116:SF81">
    <property type="entry name" value="RNA-DIRECTED DNA POLYMERASE"/>
    <property type="match status" value="1"/>
</dbReference>
<feature type="region of interest" description="Disordered" evidence="1">
    <location>
        <begin position="417"/>
        <end position="459"/>
    </location>
</feature>
<feature type="region of interest" description="Disordered" evidence="1">
    <location>
        <begin position="466"/>
        <end position="485"/>
    </location>
</feature>
<sequence>MVISDFRPISLIGAQYKIIAKVLVNRLAKVIDSVIGQEQSAFIKNHQILDGPLMVSKVIRWCKRKKTKLLVFKIDFEKAFDSISWDFLLQIMRFMRFHDTWIKWISGCLSFATSSILINGSPTREFNINRGLRQGDPLSPFLFIIAMEGLHVALKDATASELYRCLKVSGLKINYHKSNLFGIGVPFEEVSRAALITGCNAMLSPFSYLGLPIDCNMANVKSWDPIVEKISKRLSKLKSSMLSIGGRATLISSVLGSIGTEVMILLKRFHGFLGMEFLLPKEMGVLAKKQQSVLQEKKQQSDPASKQASRTTNALKYQCTSSDMVFPMTGSLLETTQATTVTTSAEDLQRASFVTPHQMVPGTNPIEPPPAPLRNKVFDLEIDNLALEGVAPELVPGDFVSQNYETLATLMQKETKKRSHQSLQARLNFDPEYEASPPRHQKERREKDSRRPLVFTRIGKKVLDNQTTDLQNLETQENNGWRTSVHARLGSRDVHDRLRQWHSPSGSPPSSDSDDSRRKRRKRVSSSSSDSSDNEDDETGH</sequence>
<dbReference type="CDD" id="cd01650">
    <property type="entry name" value="RT_nLTR_like"/>
    <property type="match status" value="1"/>
</dbReference>
<dbReference type="PROSITE" id="PS50878">
    <property type="entry name" value="RT_POL"/>
    <property type="match status" value="1"/>
</dbReference>
<dbReference type="InterPro" id="IPR043502">
    <property type="entry name" value="DNA/RNA_pol_sf"/>
</dbReference>
<feature type="compositionally biased region" description="Acidic residues" evidence="1">
    <location>
        <begin position="532"/>
        <end position="541"/>
    </location>
</feature>
<evidence type="ECO:0000259" key="2">
    <source>
        <dbReference type="PROSITE" id="PS50878"/>
    </source>
</evidence>
<evidence type="ECO:0000256" key="1">
    <source>
        <dbReference type="SAM" id="MobiDB-lite"/>
    </source>
</evidence>
<dbReference type="GO" id="GO:0003964">
    <property type="term" value="F:RNA-directed DNA polymerase activity"/>
    <property type="evidence" value="ECO:0007669"/>
    <property type="project" value="UniProtKB-KW"/>
</dbReference>
<proteinExistence type="predicted"/>
<feature type="domain" description="Reverse transcriptase" evidence="2">
    <location>
        <begin position="1"/>
        <end position="213"/>
    </location>
</feature>